<dbReference type="InterPro" id="IPR046938">
    <property type="entry name" value="DNA_clamp_sf"/>
</dbReference>
<keyword evidence="16" id="KW-1185">Reference proteome</keyword>
<dbReference type="PANTHER" id="PTHR30478">
    <property type="entry name" value="DNA POLYMERASE III SUBUNIT BETA"/>
    <property type="match status" value="1"/>
</dbReference>
<evidence type="ECO:0000256" key="3">
    <source>
        <dbReference type="ARBA" id="ARBA00021035"/>
    </source>
</evidence>
<dbReference type="SUPFAM" id="SSF55979">
    <property type="entry name" value="DNA clamp"/>
    <property type="match status" value="3"/>
</dbReference>
<keyword evidence="4" id="KW-0963">Cytoplasm</keyword>
<dbReference type="Pfam" id="PF02768">
    <property type="entry name" value="DNA_pol3_beta_3"/>
    <property type="match status" value="1"/>
</dbReference>
<proteinExistence type="inferred from homology"/>
<organism evidence="15 16">
    <name type="scientific">Ciceribacter thiooxidans</name>
    <dbReference type="NCBI Taxonomy" id="1969821"/>
    <lineage>
        <taxon>Bacteria</taxon>
        <taxon>Pseudomonadati</taxon>
        <taxon>Pseudomonadota</taxon>
        <taxon>Alphaproteobacteria</taxon>
        <taxon>Hyphomicrobiales</taxon>
        <taxon>Rhizobiaceae</taxon>
        <taxon>Ciceribacter</taxon>
    </lineage>
</organism>
<comment type="subcellular location">
    <subcellularLocation>
        <location evidence="1">Cytoplasm</location>
    </subcellularLocation>
</comment>
<keyword evidence="9" id="KW-0238">DNA-binding</keyword>
<feature type="domain" description="DNA polymerase III beta sliding clamp C-terminal" evidence="14">
    <location>
        <begin position="263"/>
        <end position="383"/>
    </location>
</feature>
<feature type="domain" description="DNA polymerase III beta sliding clamp N-terminal" evidence="12">
    <location>
        <begin position="6"/>
        <end position="124"/>
    </location>
</feature>
<comment type="caution">
    <text evidence="15">The sequence shown here is derived from an EMBL/GenBank/DDBJ whole genome shotgun (WGS) entry which is preliminary data.</text>
</comment>
<dbReference type="CDD" id="cd00140">
    <property type="entry name" value="beta_clamp"/>
    <property type="match status" value="1"/>
</dbReference>
<keyword evidence="5 15" id="KW-0808">Transferase</keyword>
<accession>A0ABV7I0K1</accession>
<dbReference type="NCBIfam" id="TIGR00663">
    <property type="entry name" value="dnan"/>
    <property type="match status" value="1"/>
</dbReference>
<dbReference type="PANTHER" id="PTHR30478:SF0">
    <property type="entry name" value="BETA SLIDING CLAMP"/>
    <property type="match status" value="1"/>
</dbReference>
<sequence>MADPWFKVHQSSFKEAFGMVMSAVETRSKIDILSHVLLSTENGVLTLRATDLDLQIDTECEAFDAAADIAVALPAERLRALVASLPETGEVSFGQGRFADQVAVSCGATRISMPCLPGADFPTIVTSHADHWFMVDGPELASAIARTEFGLNNKEHRIYLTGFCLRDEEVDGKPILTVIATDGLSFGRVRCRRVEQPHMPAIGPNYRHVIVPRKGAEAIRKLFDASRKDCRLSATDATLTAASGGTTIVTKLVDAVYPIYDAVIPRLDGLVAECATADLVASVKRVGVVADNRDTDAIRFIVERDRIRLELVGTNGGIGADAIPCQSSAETRFIVGMNGHQLIRLLDSVSTDRVRMHLTDGATGVVFIPDGKEDETYVLAPMRWRNAPGMDAEDAAA</sequence>
<dbReference type="InterPro" id="IPR001001">
    <property type="entry name" value="DNA_polIII_beta"/>
</dbReference>
<evidence type="ECO:0000259" key="13">
    <source>
        <dbReference type="Pfam" id="PF02767"/>
    </source>
</evidence>
<dbReference type="Pfam" id="PF02767">
    <property type="entry name" value="DNA_pol3_beta_2"/>
    <property type="match status" value="1"/>
</dbReference>
<evidence type="ECO:0000256" key="5">
    <source>
        <dbReference type="ARBA" id="ARBA00022679"/>
    </source>
</evidence>
<evidence type="ECO:0000256" key="9">
    <source>
        <dbReference type="ARBA" id="ARBA00023125"/>
    </source>
</evidence>
<evidence type="ECO:0000313" key="16">
    <source>
        <dbReference type="Proteomes" id="UP001595647"/>
    </source>
</evidence>
<comment type="similarity">
    <text evidence="2">Belongs to the beta sliding clamp family.</text>
</comment>
<keyword evidence="7" id="KW-0235">DNA replication</keyword>
<dbReference type="InterPro" id="IPR022634">
    <property type="entry name" value="DNA_polIII_beta_N"/>
</dbReference>
<evidence type="ECO:0000256" key="4">
    <source>
        <dbReference type="ARBA" id="ARBA00022490"/>
    </source>
</evidence>
<dbReference type="InterPro" id="IPR022635">
    <property type="entry name" value="DNA_polIII_beta_C"/>
</dbReference>
<dbReference type="RefSeq" id="WP_378143365.1">
    <property type="nucleotide sequence ID" value="NZ_JBHRTG010000007.1"/>
</dbReference>
<evidence type="ECO:0000256" key="11">
    <source>
        <dbReference type="ARBA" id="ARBA00033276"/>
    </source>
</evidence>
<name>A0ABV7I0K1_9HYPH</name>
<evidence type="ECO:0000256" key="1">
    <source>
        <dbReference type="ARBA" id="ARBA00004496"/>
    </source>
</evidence>
<evidence type="ECO:0000259" key="12">
    <source>
        <dbReference type="Pfam" id="PF00712"/>
    </source>
</evidence>
<dbReference type="Gene3D" id="3.70.10.10">
    <property type="match status" value="1"/>
</dbReference>
<evidence type="ECO:0000256" key="6">
    <source>
        <dbReference type="ARBA" id="ARBA00022695"/>
    </source>
</evidence>
<dbReference type="Proteomes" id="UP001595647">
    <property type="component" value="Unassembled WGS sequence"/>
</dbReference>
<gene>
    <name evidence="15" type="primary">dnaN</name>
    <name evidence="15" type="ORF">ACFOHV_07400</name>
</gene>
<dbReference type="InterPro" id="IPR022637">
    <property type="entry name" value="DNA_polIII_beta_cen"/>
</dbReference>
<reference evidence="16" key="1">
    <citation type="journal article" date="2019" name="Int. J. Syst. Evol. Microbiol.">
        <title>The Global Catalogue of Microorganisms (GCM) 10K type strain sequencing project: providing services to taxonomists for standard genome sequencing and annotation.</title>
        <authorList>
            <consortium name="The Broad Institute Genomics Platform"/>
            <consortium name="The Broad Institute Genome Sequencing Center for Infectious Disease"/>
            <person name="Wu L."/>
            <person name="Ma J."/>
        </authorList>
    </citation>
    <scope>NUCLEOTIDE SEQUENCE [LARGE SCALE GENOMIC DNA]</scope>
    <source>
        <strain evidence="16">KCTC 52231</strain>
    </source>
</reference>
<evidence type="ECO:0000256" key="8">
    <source>
        <dbReference type="ARBA" id="ARBA00022932"/>
    </source>
</evidence>
<evidence type="ECO:0000313" key="15">
    <source>
        <dbReference type="EMBL" id="MFC3163103.1"/>
    </source>
</evidence>
<keyword evidence="6 15" id="KW-0548">Nucleotidyltransferase</keyword>
<protein>
    <recommendedName>
        <fullName evidence="3">Beta sliding clamp</fullName>
    </recommendedName>
    <alternativeName>
        <fullName evidence="11">Beta-clamp processivity factor</fullName>
    </alternativeName>
    <alternativeName>
        <fullName evidence="10">DNA polymerase III beta sliding clamp subunit</fullName>
    </alternativeName>
</protein>
<dbReference type="Pfam" id="PF00712">
    <property type="entry name" value="DNA_pol3_beta"/>
    <property type="match status" value="1"/>
</dbReference>
<keyword evidence="8" id="KW-0239">DNA-directed DNA polymerase</keyword>
<evidence type="ECO:0000256" key="7">
    <source>
        <dbReference type="ARBA" id="ARBA00022705"/>
    </source>
</evidence>
<dbReference type="SMART" id="SM00480">
    <property type="entry name" value="POL3Bc"/>
    <property type="match status" value="1"/>
</dbReference>
<feature type="domain" description="DNA polymerase III beta sliding clamp central" evidence="13">
    <location>
        <begin position="137"/>
        <end position="258"/>
    </location>
</feature>
<dbReference type="Gene3D" id="3.10.150.10">
    <property type="entry name" value="DNA Polymerase III, subunit A, domain 2"/>
    <property type="match status" value="1"/>
</dbReference>
<evidence type="ECO:0000256" key="10">
    <source>
        <dbReference type="ARBA" id="ARBA00030988"/>
    </source>
</evidence>
<dbReference type="GO" id="GO:0003887">
    <property type="term" value="F:DNA-directed DNA polymerase activity"/>
    <property type="evidence" value="ECO:0007669"/>
    <property type="project" value="UniProtKB-EC"/>
</dbReference>
<dbReference type="EMBL" id="JBHRTG010000007">
    <property type="protein sequence ID" value="MFC3163103.1"/>
    <property type="molecule type" value="Genomic_DNA"/>
</dbReference>
<evidence type="ECO:0000259" key="14">
    <source>
        <dbReference type="Pfam" id="PF02768"/>
    </source>
</evidence>
<evidence type="ECO:0000256" key="2">
    <source>
        <dbReference type="ARBA" id="ARBA00010752"/>
    </source>
</evidence>